<dbReference type="EMBL" id="JANFVX010000011">
    <property type="protein sequence ID" value="MCW0344956.1"/>
    <property type="molecule type" value="Genomic_DNA"/>
</dbReference>
<organism evidence="1 2">
    <name type="scientific">Pantoea ananas</name>
    <name type="common">Erwinia uredovora</name>
    <dbReference type="NCBI Taxonomy" id="553"/>
    <lineage>
        <taxon>Bacteria</taxon>
        <taxon>Pseudomonadati</taxon>
        <taxon>Pseudomonadota</taxon>
        <taxon>Gammaproteobacteria</taxon>
        <taxon>Enterobacterales</taxon>
        <taxon>Erwiniaceae</taxon>
        <taxon>Pantoea</taxon>
    </lineage>
</organism>
<sequence length="166" mass="18681">MTWLLTNWRVVLAFLLVVLIAGLLLAVGHYRDNSVHFRDQRDKQKVVADSLQATINDMQRRQQSVAVIDARYTKDLADAQKIISDLRRDVDSGAKRLRVSAKCDRPVSGKSAATRVDDDGSPRLTDAAQRDYFTLRERIETVTKQLTGLQDYVRQVCLAPAPSKGK</sequence>
<name>A0AAJ1D161_PANAN</name>
<dbReference type="RefSeq" id="WP_264272053.1">
    <property type="nucleotide sequence ID" value="NZ_JANFVX010000011.1"/>
</dbReference>
<evidence type="ECO:0008006" key="3">
    <source>
        <dbReference type="Google" id="ProtNLM"/>
    </source>
</evidence>
<reference evidence="1" key="1">
    <citation type="submission" date="2022-06" db="EMBL/GenBank/DDBJ databases">
        <title>Dynamics of rice microbiomes reveals core vertical transmitted seed endophytes.</title>
        <authorList>
            <person name="Liao K."/>
            <person name="Zhang X."/>
        </authorList>
    </citation>
    <scope>NUCLEOTIDE SEQUENCE</scope>
    <source>
        <strain evidence="1">JT1-17</strain>
    </source>
</reference>
<proteinExistence type="inferred from homology"/>
<accession>A0AAJ1D161</accession>
<dbReference type="AlphaFoldDB" id="A0AAJ1D161"/>
<dbReference type="GO" id="GO:0044659">
    <property type="term" value="P:viral release from host cell by cytolysis"/>
    <property type="evidence" value="ECO:0007669"/>
    <property type="project" value="InterPro"/>
</dbReference>
<dbReference type="HAMAP" id="MF_04137">
    <property type="entry name" value="I_SPANIN_LAMBDA"/>
    <property type="match status" value="1"/>
</dbReference>
<evidence type="ECO:0000313" key="1">
    <source>
        <dbReference type="EMBL" id="MCW0344956.1"/>
    </source>
</evidence>
<evidence type="ECO:0000313" key="2">
    <source>
        <dbReference type="Proteomes" id="UP001208888"/>
    </source>
</evidence>
<protein>
    <recommendedName>
        <fullName evidence="3">Lysis protein</fullName>
    </recommendedName>
</protein>
<gene>
    <name evidence="1" type="ORF">NB703_003049</name>
</gene>
<dbReference type="Pfam" id="PF03245">
    <property type="entry name" value="Phage_lysis"/>
    <property type="match status" value="1"/>
</dbReference>
<dbReference type="InterPro" id="IPR004929">
    <property type="entry name" value="I-spanin"/>
</dbReference>
<dbReference type="Proteomes" id="UP001208888">
    <property type="component" value="Unassembled WGS sequence"/>
</dbReference>
<comment type="caution">
    <text evidence="1">The sequence shown here is derived from an EMBL/GenBank/DDBJ whole genome shotgun (WGS) entry which is preliminary data.</text>
</comment>